<organism evidence="8 9">
    <name type="scientific">Limosilactobacillus mucosae LM1</name>
    <dbReference type="NCBI Taxonomy" id="1130798"/>
    <lineage>
        <taxon>Bacteria</taxon>
        <taxon>Bacillati</taxon>
        <taxon>Bacillota</taxon>
        <taxon>Bacilli</taxon>
        <taxon>Lactobacillales</taxon>
        <taxon>Lactobacillaceae</taxon>
        <taxon>Limosilactobacillus</taxon>
    </lineage>
</organism>
<dbReference type="KEGG" id="lmu:LBLM1_00495"/>
<dbReference type="InterPro" id="IPR022890">
    <property type="entry name" value="Fd--NADP_Rdtase_type_2"/>
</dbReference>
<evidence type="ECO:0000313" key="8">
    <source>
        <dbReference type="EMBL" id="AJT49729.1"/>
    </source>
</evidence>
<evidence type="ECO:0000259" key="7">
    <source>
        <dbReference type="Pfam" id="PF07992"/>
    </source>
</evidence>
<feature type="domain" description="FAD/NAD(P)-binding" evidence="7">
    <location>
        <begin position="6"/>
        <end position="291"/>
    </location>
</feature>
<dbReference type="Gene3D" id="3.50.50.60">
    <property type="entry name" value="FAD/NAD(P)-binding domain"/>
    <property type="match status" value="2"/>
</dbReference>
<dbReference type="Pfam" id="PF07992">
    <property type="entry name" value="Pyr_redox_2"/>
    <property type="match status" value="1"/>
</dbReference>
<comment type="similarity">
    <text evidence="6">Belongs to the ferredoxin--NADP reductase type 2 family.</text>
</comment>
<accession>A0A0D4CI38</accession>
<feature type="binding site" evidence="6">
    <location>
        <position position="43"/>
    </location>
    <ligand>
        <name>FAD</name>
        <dbReference type="ChEBI" id="CHEBI:57692"/>
    </ligand>
</feature>
<keyword evidence="4 6" id="KW-0521">NADP</keyword>
<dbReference type="GO" id="GO:0004324">
    <property type="term" value="F:ferredoxin-NADP+ reductase activity"/>
    <property type="evidence" value="ECO:0007669"/>
    <property type="project" value="UniProtKB-UniRule"/>
</dbReference>
<comment type="caution">
    <text evidence="6">Lacks conserved residue(s) required for the propagation of feature annotation.</text>
</comment>
<dbReference type="Proteomes" id="UP000003645">
    <property type="component" value="Chromosome"/>
</dbReference>
<feature type="binding site" evidence="6">
    <location>
        <position position="122"/>
    </location>
    <ligand>
        <name>FAD</name>
        <dbReference type="ChEBI" id="CHEBI:57692"/>
    </ligand>
</feature>
<evidence type="ECO:0000256" key="2">
    <source>
        <dbReference type="ARBA" id="ARBA00022630"/>
    </source>
</evidence>
<dbReference type="PRINTS" id="PR00368">
    <property type="entry name" value="FADPNR"/>
</dbReference>
<dbReference type="PANTHER" id="PTHR48105">
    <property type="entry name" value="THIOREDOXIN REDUCTASE 1-RELATED-RELATED"/>
    <property type="match status" value="1"/>
</dbReference>
<reference evidence="8 9" key="1">
    <citation type="journal article" date="2012" name="J. Bacteriol.">
        <title>Genome sequence of Lactobacillus mucosae LM1, isolated from piglet feces.</title>
        <authorList>
            <person name="Lee J.H."/>
            <person name="Valeriano V.D."/>
            <person name="Shin Y.R."/>
            <person name="Chae J.P."/>
            <person name="Kim G.B."/>
            <person name="Ham J.S."/>
            <person name="Chun J."/>
            <person name="Kang D.K."/>
        </authorList>
    </citation>
    <scope>NUCLEOTIDE SEQUENCE [LARGE SCALE GENOMIC DNA]</scope>
    <source>
        <strain evidence="8 9">LM1</strain>
    </source>
</reference>
<dbReference type="AlphaFoldDB" id="A0A0D4CI38"/>
<proteinExistence type="inferred from homology"/>
<dbReference type="RefSeq" id="WP_006500773.1">
    <property type="nucleotide sequence ID" value="NZ_CP011013.1"/>
</dbReference>
<dbReference type="SUPFAM" id="SSF51905">
    <property type="entry name" value="FAD/NAD(P)-binding domain"/>
    <property type="match status" value="1"/>
</dbReference>
<feature type="binding site" evidence="6">
    <location>
        <position position="48"/>
    </location>
    <ligand>
        <name>FAD</name>
        <dbReference type="ChEBI" id="CHEBI:57692"/>
    </ligand>
</feature>
<keyword evidence="2 6" id="KW-0285">Flavoprotein</keyword>
<feature type="binding site" evidence="6">
    <location>
        <position position="35"/>
    </location>
    <ligand>
        <name>FAD</name>
        <dbReference type="ChEBI" id="CHEBI:57692"/>
    </ligand>
</feature>
<sequence>MMEQTYDVTIVGGGPAGMFAAFYAGLHELKAQLIESLPQLGGQVAALYPEKQIWDVAGEAGVQGRELIADLKKQMAIAPVDQFLGEQVTNVVKLADGTFKIESAQRTSYSKAVVIALGNGAFSPRRLALDGADQLEGRQVRYFVSDQSDFVDQRVAVLGGGDSAIDMALMLEPIAKEVHLIHRRDAFRALEHTVSQLKKSQVQVETPYLPKELQVNEDDSIDLTLKKMRSDEEKHLAVDKILVNYGFTSNNAALNEWELPLASERGLIKVDSKMETSVPGVYAIGDGVTYPGKAALIAVGFGEAPIAITALAKALYPQKRMATHSSSMHIDSRHK</sequence>
<comment type="subunit">
    <text evidence="1 6">Homodimer.</text>
</comment>
<evidence type="ECO:0000256" key="5">
    <source>
        <dbReference type="ARBA" id="ARBA00023002"/>
    </source>
</evidence>
<evidence type="ECO:0000256" key="1">
    <source>
        <dbReference type="ARBA" id="ARBA00011738"/>
    </source>
</evidence>
<keyword evidence="5 6" id="KW-0560">Oxidoreductase</keyword>
<evidence type="ECO:0000256" key="3">
    <source>
        <dbReference type="ARBA" id="ARBA00022827"/>
    </source>
</evidence>
<evidence type="ECO:0000256" key="6">
    <source>
        <dbReference type="HAMAP-Rule" id="MF_01685"/>
    </source>
</evidence>
<protein>
    <recommendedName>
        <fullName evidence="6">Ferredoxin--NADP reductase</fullName>
        <shortName evidence="6">FNR</shortName>
        <shortName evidence="6">Fd-NADP(+) reductase</shortName>
        <ecNumber evidence="6">1.18.1.2</ecNumber>
    </recommendedName>
</protein>
<evidence type="ECO:0000313" key="9">
    <source>
        <dbReference type="Proteomes" id="UP000003645"/>
    </source>
</evidence>
<dbReference type="OrthoDB" id="9806179at2"/>
<dbReference type="GO" id="GO:0050661">
    <property type="term" value="F:NADP binding"/>
    <property type="evidence" value="ECO:0007669"/>
    <property type="project" value="UniProtKB-UniRule"/>
</dbReference>
<comment type="cofactor">
    <cofactor evidence="6">
        <name>FAD</name>
        <dbReference type="ChEBI" id="CHEBI:57692"/>
    </cofactor>
    <text evidence="6">Binds 1 FAD per subunit.</text>
</comment>
<dbReference type="InterPro" id="IPR050097">
    <property type="entry name" value="Ferredoxin-NADP_redctase_2"/>
</dbReference>
<feature type="binding site" evidence="6">
    <location>
        <position position="327"/>
    </location>
    <ligand>
        <name>FAD</name>
        <dbReference type="ChEBI" id="CHEBI:57692"/>
    </ligand>
</feature>
<dbReference type="InterPro" id="IPR036188">
    <property type="entry name" value="FAD/NAD-bd_sf"/>
</dbReference>
<dbReference type="PRINTS" id="PR00469">
    <property type="entry name" value="PNDRDTASEII"/>
</dbReference>
<dbReference type="HOGENOM" id="CLU_031864_5_5_9"/>
<keyword evidence="9" id="KW-1185">Reference proteome</keyword>
<comment type="catalytic activity">
    <reaction evidence="6">
        <text>2 reduced [2Fe-2S]-[ferredoxin] + NADP(+) + H(+) = 2 oxidized [2Fe-2S]-[ferredoxin] + NADPH</text>
        <dbReference type="Rhea" id="RHEA:20125"/>
        <dbReference type="Rhea" id="RHEA-COMP:10000"/>
        <dbReference type="Rhea" id="RHEA-COMP:10001"/>
        <dbReference type="ChEBI" id="CHEBI:15378"/>
        <dbReference type="ChEBI" id="CHEBI:33737"/>
        <dbReference type="ChEBI" id="CHEBI:33738"/>
        <dbReference type="ChEBI" id="CHEBI:57783"/>
        <dbReference type="ChEBI" id="CHEBI:58349"/>
        <dbReference type="EC" id="1.18.1.2"/>
    </reaction>
</comment>
<dbReference type="InterPro" id="IPR023753">
    <property type="entry name" value="FAD/NAD-binding_dom"/>
</dbReference>
<name>A0A0D4CI38_LIMMU</name>
<dbReference type="STRING" id="1130798.LBLM1_00495"/>
<dbReference type="HAMAP" id="MF_01685">
    <property type="entry name" value="FENR2"/>
    <property type="match status" value="1"/>
</dbReference>
<dbReference type="EC" id="1.18.1.2" evidence="6"/>
<gene>
    <name evidence="8" type="ORF">LBLM1_00495</name>
</gene>
<feature type="binding site" evidence="6">
    <location>
        <position position="286"/>
    </location>
    <ligand>
        <name>FAD</name>
        <dbReference type="ChEBI" id="CHEBI:57692"/>
    </ligand>
</feature>
<dbReference type="EMBL" id="CP011013">
    <property type="protein sequence ID" value="AJT49729.1"/>
    <property type="molecule type" value="Genomic_DNA"/>
</dbReference>
<keyword evidence="3 6" id="KW-0274">FAD</keyword>
<feature type="binding site" evidence="6">
    <location>
        <position position="88"/>
    </location>
    <ligand>
        <name>FAD</name>
        <dbReference type="ChEBI" id="CHEBI:57692"/>
    </ligand>
</feature>
<evidence type="ECO:0000256" key="4">
    <source>
        <dbReference type="ARBA" id="ARBA00022857"/>
    </source>
</evidence>
<dbReference type="GO" id="GO:0050660">
    <property type="term" value="F:flavin adenine dinucleotide binding"/>
    <property type="evidence" value="ECO:0007669"/>
    <property type="project" value="UniProtKB-UniRule"/>
</dbReference>